<dbReference type="Proteomes" id="UP001482620">
    <property type="component" value="Unassembled WGS sequence"/>
</dbReference>
<accession>A0ABV0TL62</accession>
<dbReference type="EMBL" id="JAHRIQ010037585">
    <property type="protein sequence ID" value="MEQ2233670.1"/>
    <property type="molecule type" value="Genomic_DNA"/>
</dbReference>
<reference evidence="1 2" key="1">
    <citation type="submission" date="2021-06" db="EMBL/GenBank/DDBJ databases">
        <authorList>
            <person name="Palmer J.M."/>
        </authorList>
    </citation>
    <scope>NUCLEOTIDE SEQUENCE [LARGE SCALE GENOMIC DNA]</scope>
    <source>
        <strain evidence="2">if_2019</strain>
        <tissue evidence="1">Muscle</tissue>
    </source>
</reference>
<keyword evidence="2" id="KW-1185">Reference proteome</keyword>
<organism evidence="1 2">
    <name type="scientific">Ilyodon furcidens</name>
    <name type="common">goldbreast splitfin</name>
    <dbReference type="NCBI Taxonomy" id="33524"/>
    <lineage>
        <taxon>Eukaryota</taxon>
        <taxon>Metazoa</taxon>
        <taxon>Chordata</taxon>
        <taxon>Craniata</taxon>
        <taxon>Vertebrata</taxon>
        <taxon>Euteleostomi</taxon>
        <taxon>Actinopterygii</taxon>
        <taxon>Neopterygii</taxon>
        <taxon>Teleostei</taxon>
        <taxon>Neoteleostei</taxon>
        <taxon>Acanthomorphata</taxon>
        <taxon>Ovalentaria</taxon>
        <taxon>Atherinomorphae</taxon>
        <taxon>Cyprinodontiformes</taxon>
        <taxon>Goodeidae</taxon>
        <taxon>Ilyodon</taxon>
    </lineage>
</organism>
<proteinExistence type="predicted"/>
<protein>
    <submittedName>
        <fullName evidence="1">Uncharacterized protein</fullName>
    </submittedName>
</protein>
<comment type="caution">
    <text evidence="1">The sequence shown here is derived from an EMBL/GenBank/DDBJ whole genome shotgun (WGS) entry which is preliminary data.</text>
</comment>
<gene>
    <name evidence="1" type="ORF">ILYODFUR_024133</name>
</gene>
<evidence type="ECO:0000313" key="2">
    <source>
        <dbReference type="Proteomes" id="UP001482620"/>
    </source>
</evidence>
<sequence>MSNSWTILGLGTMKGHPKMSTFVTSHNASDVASYAGECYWHVGCRDVHQSSSCTAQCPLSDNRPFKSSFPTDWHYCKSTSSSSATCDHSSIRSPHLACPSAGLAKTSDTHS</sequence>
<evidence type="ECO:0000313" key="1">
    <source>
        <dbReference type="EMBL" id="MEQ2233670.1"/>
    </source>
</evidence>
<name>A0ABV0TL62_9TELE</name>